<evidence type="ECO:0000313" key="5">
    <source>
        <dbReference type="Proteomes" id="UP001617669"/>
    </source>
</evidence>
<dbReference type="Pfam" id="PF01298">
    <property type="entry name" value="TbpB_B_D"/>
    <property type="match status" value="1"/>
</dbReference>
<keyword evidence="2" id="KW-0732">Signal</keyword>
<comment type="caution">
    <text evidence="4">The sequence shown here is derived from an EMBL/GenBank/DDBJ whole genome shotgun (WGS) entry which is preliminary data.</text>
</comment>
<gene>
    <name evidence="4" type="ORF">ACIKP9_10275</name>
</gene>
<accession>A0ABW8GMI5</accession>
<protein>
    <submittedName>
        <fullName evidence="4">Transferrin-binding protein-like solute binding protein</fullName>
    </submittedName>
</protein>
<feature type="chain" id="PRO_5046559962" evidence="2">
    <location>
        <begin position="21"/>
        <end position="256"/>
    </location>
</feature>
<keyword evidence="5" id="KW-1185">Reference proteome</keyword>
<feature type="signal peptide" evidence="2">
    <location>
        <begin position="1"/>
        <end position="20"/>
    </location>
</feature>
<organism evidence="4 5">
    <name type="scientific">Methylobacillus methanolivorans</name>
    <dbReference type="NCBI Taxonomy" id="1848927"/>
    <lineage>
        <taxon>Bacteria</taxon>
        <taxon>Pseudomonadati</taxon>
        <taxon>Pseudomonadota</taxon>
        <taxon>Betaproteobacteria</taxon>
        <taxon>Nitrosomonadales</taxon>
        <taxon>Methylophilaceae</taxon>
        <taxon>Methylobacillus</taxon>
    </lineage>
</organism>
<dbReference type="SUPFAM" id="SSF56925">
    <property type="entry name" value="OMPA-like"/>
    <property type="match status" value="1"/>
</dbReference>
<evidence type="ECO:0000256" key="2">
    <source>
        <dbReference type="SAM" id="SignalP"/>
    </source>
</evidence>
<sequence length="256" mass="25280">MKKLSLASLVLLAVYGTSFAAGENVVGLSTDDSLVNVGPSAYTGPTHGAANQPGVGVHTVGGGTRINAQVLYDTLRTSVDGNGIATIGGSAHSAMGVWALGRVTGSDSNQVYYGVWAGPDASTPPTTAYVAYVVGDNVTRSLDTVKGNSYSYTTNGVGQGNEFYTGTLTANFNAAGTGGTVTGGIASASNTITLDSGTNISISGAGAVATAGFSGSANTGAYDVRGLFYGANAEALGGVADHLADPSKSVGFAGTR</sequence>
<dbReference type="InterPro" id="IPR011250">
    <property type="entry name" value="OMP/PagP_B-barrel"/>
</dbReference>
<proteinExistence type="predicted"/>
<comment type="subcellular location">
    <subcellularLocation>
        <location evidence="1">Cell outer membrane</location>
    </subcellularLocation>
</comment>
<evidence type="ECO:0000259" key="3">
    <source>
        <dbReference type="Pfam" id="PF01298"/>
    </source>
</evidence>
<dbReference type="InterPro" id="IPR001677">
    <property type="entry name" value="TbpB_B_D"/>
</dbReference>
<dbReference type="Gene3D" id="2.40.160.90">
    <property type="match status" value="1"/>
</dbReference>
<evidence type="ECO:0000256" key="1">
    <source>
        <dbReference type="ARBA" id="ARBA00004442"/>
    </source>
</evidence>
<dbReference type="Proteomes" id="UP001617669">
    <property type="component" value="Unassembled WGS sequence"/>
</dbReference>
<name>A0ABW8GMI5_9PROT</name>
<reference evidence="4 5" key="1">
    <citation type="submission" date="2024-11" db="EMBL/GenBank/DDBJ databases">
        <authorList>
            <person name="Kaparullina E.N."/>
            <person name="Delegan Y.A."/>
            <person name="Doronina N.V."/>
        </authorList>
    </citation>
    <scope>NUCLEOTIDE SEQUENCE [LARGE SCALE GENOMIC DNA]</scope>
    <source>
        <strain evidence="4 5">7sh_L</strain>
    </source>
</reference>
<evidence type="ECO:0000313" key="4">
    <source>
        <dbReference type="EMBL" id="MFJ5446612.1"/>
    </source>
</evidence>
<dbReference type="RefSeq" id="WP_400882284.1">
    <property type="nucleotide sequence ID" value="NZ_JBIWXY010000002.1"/>
</dbReference>
<dbReference type="EMBL" id="JBIWXY010000002">
    <property type="protein sequence ID" value="MFJ5446612.1"/>
    <property type="molecule type" value="Genomic_DNA"/>
</dbReference>
<feature type="domain" description="Transferrin-binding protein B C-lobe/N-lobe beta-barrel" evidence="3">
    <location>
        <begin position="129"/>
        <end position="251"/>
    </location>
</feature>